<keyword evidence="1" id="KW-1133">Transmembrane helix</keyword>
<feature type="transmembrane region" description="Helical" evidence="1">
    <location>
        <begin position="98"/>
        <end position="119"/>
    </location>
</feature>
<keyword evidence="1" id="KW-0812">Transmembrane</keyword>
<feature type="transmembrane region" description="Helical" evidence="1">
    <location>
        <begin position="270"/>
        <end position="291"/>
    </location>
</feature>
<feature type="transmembrane region" description="Helical" evidence="1">
    <location>
        <begin position="197"/>
        <end position="221"/>
    </location>
</feature>
<accession>A0A165JSQ0</accession>
<keyword evidence="4" id="KW-1185">Reference proteome</keyword>
<sequence length="847" mass="95562">MDYAHGITDSSQNHNTLVEELDTDFKRKYPPGSLGRELDDGARVWKVYRDEATAYDNTMLDGWSQTLDILLIFAGLFSAVATAFVIESYQLLQPDNEAFMVSALYIIALASNSSAASQLPVPAALDTSIGSLPRWINGLWFTSILLSLAVAFLTILVKQWITEYRARNNASAKSPHHWARRRQLYFQALNAWPVAELVSILPILLHVALFLFFAGTVAFLWSFDRAISVWVVVLGLSLGTFYLGCTLLPIWIPECPTSTPLIHQLRRLVWLFRLTILRAAKSVLVALSHWMQEIQGSLNQYGFLRITPQPRTFIGPEPPNMTHRLQTAIALLNRINPNALMSARLKQWDDRLDAAALQWLMLSVSDSDAVAVGVQALAAVVPESSLFEHLRTDPRLSGITPTAALVQCSGSRSPTEMTRVTRSILVIRRATFPSSTHNSDQLLMQFLEREIHPDCAFIYSLLRRDEVEAPMRWNAESWFAASPSSTTTVLLLLRSVSGEIDIVSDILRYCRLEDIREVDWSFLEELFAGYAKLEAQISSDLASAMVSLCEMLARFVATKEAAGLWRLEYHEKEIIDLARMFLARLLPHAAATRRDLFSDHPSLLDYVVTADVLPTVFAPNTAGDILQTFPQLWKEALTDHKVYRYLRSFTHVVALFTAGGTIVYGDYHLQLSWLFCRVLHVLDDCSLKSVPWKATALVIYILHKLPGFPSPFWSLLCRMPKTGRSAWLAFVREMARVLLLLRPRFKDDDITDFLGGLYLREIIPSNDSLKDEYIHIVQFCIALSPRWWISRLNEAHSSGDKALISHIARLTHSMAGHACEECANIPLRRDEEYDDAESSSSCSFNPC</sequence>
<dbReference type="Proteomes" id="UP000077266">
    <property type="component" value="Unassembled WGS sequence"/>
</dbReference>
<reference evidence="3 4" key="1">
    <citation type="journal article" date="2016" name="Mol. Biol. Evol.">
        <title>Comparative Genomics of Early-Diverging Mushroom-Forming Fungi Provides Insights into the Origins of Lignocellulose Decay Capabilities.</title>
        <authorList>
            <person name="Nagy L.G."/>
            <person name="Riley R."/>
            <person name="Tritt A."/>
            <person name="Adam C."/>
            <person name="Daum C."/>
            <person name="Floudas D."/>
            <person name="Sun H."/>
            <person name="Yadav J.S."/>
            <person name="Pangilinan J."/>
            <person name="Larsson K.H."/>
            <person name="Matsuura K."/>
            <person name="Barry K."/>
            <person name="Labutti K."/>
            <person name="Kuo R."/>
            <person name="Ohm R.A."/>
            <person name="Bhattacharya S.S."/>
            <person name="Shirouzu T."/>
            <person name="Yoshinaga Y."/>
            <person name="Martin F.M."/>
            <person name="Grigoriev I.V."/>
            <person name="Hibbett D.S."/>
        </authorList>
    </citation>
    <scope>NUCLEOTIDE SEQUENCE [LARGE SCALE GENOMIC DNA]</scope>
    <source>
        <strain evidence="3 4">HHB12029</strain>
    </source>
</reference>
<dbReference type="AlphaFoldDB" id="A0A165JSQ0"/>
<feature type="domain" description="DUF6535" evidence="2">
    <location>
        <begin position="45"/>
        <end position="222"/>
    </location>
</feature>
<evidence type="ECO:0000313" key="3">
    <source>
        <dbReference type="EMBL" id="KZV95280.1"/>
    </source>
</evidence>
<dbReference type="STRING" id="1314781.A0A165JSQ0"/>
<keyword evidence="1" id="KW-0472">Membrane</keyword>
<dbReference type="EMBL" id="KV425960">
    <property type="protein sequence ID" value="KZV95280.1"/>
    <property type="molecule type" value="Genomic_DNA"/>
</dbReference>
<feature type="transmembrane region" description="Helical" evidence="1">
    <location>
        <begin position="69"/>
        <end position="86"/>
    </location>
</feature>
<dbReference type="Pfam" id="PF20153">
    <property type="entry name" value="DUF6535"/>
    <property type="match status" value="1"/>
</dbReference>
<dbReference type="InParanoid" id="A0A165JSQ0"/>
<feature type="transmembrane region" description="Helical" evidence="1">
    <location>
        <begin position="139"/>
        <end position="157"/>
    </location>
</feature>
<gene>
    <name evidence="3" type="ORF">EXIGLDRAFT_707548</name>
</gene>
<evidence type="ECO:0000259" key="2">
    <source>
        <dbReference type="Pfam" id="PF20153"/>
    </source>
</evidence>
<protein>
    <recommendedName>
        <fullName evidence="2">DUF6535 domain-containing protein</fullName>
    </recommendedName>
</protein>
<organism evidence="3 4">
    <name type="scientific">Exidia glandulosa HHB12029</name>
    <dbReference type="NCBI Taxonomy" id="1314781"/>
    <lineage>
        <taxon>Eukaryota</taxon>
        <taxon>Fungi</taxon>
        <taxon>Dikarya</taxon>
        <taxon>Basidiomycota</taxon>
        <taxon>Agaricomycotina</taxon>
        <taxon>Agaricomycetes</taxon>
        <taxon>Auriculariales</taxon>
        <taxon>Exidiaceae</taxon>
        <taxon>Exidia</taxon>
    </lineage>
</organism>
<name>A0A165JSQ0_EXIGL</name>
<dbReference type="InterPro" id="IPR045338">
    <property type="entry name" value="DUF6535"/>
</dbReference>
<dbReference type="OrthoDB" id="3219854at2759"/>
<feature type="transmembrane region" description="Helical" evidence="1">
    <location>
        <begin position="227"/>
        <end position="250"/>
    </location>
</feature>
<evidence type="ECO:0000256" key="1">
    <source>
        <dbReference type="SAM" id="Phobius"/>
    </source>
</evidence>
<proteinExistence type="predicted"/>
<evidence type="ECO:0000313" key="4">
    <source>
        <dbReference type="Proteomes" id="UP000077266"/>
    </source>
</evidence>